<dbReference type="InterPro" id="IPR002594">
    <property type="entry name" value="GH12"/>
</dbReference>
<accession>F4RSL3</accession>
<dbReference type="InterPro" id="IPR013319">
    <property type="entry name" value="GH11/12"/>
</dbReference>
<dbReference type="eggNOG" id="ENOG502QWKP">
    <property type="taxonomic scope" value="Eukaryota"/>
</dbReference>
<dbReference type="GO" id="GO:0000272">
    <property type="term" value="P:polysaccharide catabolic process"/>
    <property type="evidence" value="ECO:0007669"/>
    <property type="project" value="UniProtKB-KW"/>
</dbReference>
<feature type="signal peptide" evidence="4">
    <location>
        <begin position="1"/>
        <end position="26"/>
    </location>
</feature>
<feature type="region of interest" description="Disordered" evidence="3">
    <location>
        <begin position="294"/>
        <end position="314"/>
    </location>
</feature>
<dbReference type="VEuPathDB" id="FungiDB:MELLADRAFT_88682"/>
<feature type="chain" id="PRO_5003320993" evidence="4">
    <location>
        <begin position="27"/>
        <end position="314"/>
    </location>
</feature>
<gene>
    <name evidence="5" type="ORF">MELLADRAFT_88682</name>
</gene>
<evidence type="ECO:0000256" key="3">
    <source>
        <dbReference type="SAM" id="MobiDB-lite"/>
    </source>
</evidence>
<keyword evidence="2" id="KW-0326">Glycosidase</keyword>
<comment type="similarity">
    <text evidence="1 2">Belongs to the glycosyl hydrolase 12 (cellulase H) family.</text>
</comment>
<organism evidence="6">
    <name type="scientific">Melampsora larici-populina (strain 98AG31 / pathotype 3-4-7)</name>
    <name type="common">Poplar leaf rust fungus</name>
    <dbReference type="NCBI Taxonomy" id="747676"/>
    <lineage>
        <taxon>Eukaryota</taxon>
        <taxon>Fungi</taxon>
        <taxon>Dikarya</taxon>
        <taxon>Basidiomycota</taxon>
        <taxon>Pucciniomycotina</taxon>
        <taxon>Pucciniomycetes</taxon>
        <taxon>Pucciniales</taxon>
        <taxon>Melampsoraceae</taxon>
        <taxon>Melampsora</taxon>
    </lineage>
</organism>
<dbReference type="InterPro" id="IPR013320">
    <property type="entry name" value="ConA-like_dom_sf"/>
</dbReference>
<dbReference type="Pfam" id="PF01670">
    <property type="entry name" value="Glyco_hydro_12"/>
    <property type="match status" value="1"/>
</dbReference>
<dbReference type="AlphaFoldDB" id="F4RSL3"/>
<keyword evidence="6" id="KW-1185">Reference proteome</keyword>
<dbReference type="PANTHER" id="PTHR34002:SF9">
    <property type="entry name" value="XYLOGLUCAN-SPECIFIC ENDO-BETA-1,4-GLUCANASE A"/>
    <property type="match status" value="1"/>
</dbReference>
<proteinExistence type="inferred from homology"/>
<dbReference type="HOGENOM" id="CLU_079947_0_0_1"/>
<dbReference type="OrthoDB" id="89349at2759"/>
<keyword evidence="4" id="KW-0732">Signal</keyword>
<evidence type="ECO:0000256" key="4">
    <source>
        <dbReference type="SAM" id="SignalP"/>
    </source>
</evidence>
<dbReference type="KEGG" id="mlr:MELLADRAFT_88682"/>
<dbReference type="InParanoid" id="F4RSL3"/>
<evidence type="ECO:0000313" key="6">
    <source>
        <dbReference type="Proteomes" id="UP000001072"/>
    </source>
</evidence>
<keyword evidence="2 5" id="KW-0378">Hydrolase</keyword>
<keyword evidence="2" id="KW-0119">Carbohydrate metabolism</keyword>
<dbReference type="PANTHER" id="PTHR34002">
    <property type="entry name" value="BLR1656 PROTEIN"/>
    <property type="match status" value="1"/>
</dbReference>
<protein>
    <submittedName>
        <fullName evidence="5">Family 12 glycoside hydrolase</fullName>
    </submittedName>
</protein>
<evidence type="ECO:0000256" key="2">
    <source>
        <dbReference type="RuleBase" id="RU361163"/>
    </source>
</evidence>
<dbReference type="GeneID" id="18934953"/>
<dbReference type="SUPFAM" id="SSF49899">
    <property type="entry name" value="Concanavalin A-like lectins/glucanases"/>
    <property type="match status" value="1"/>
</dbReference>
<reference evidence="6" key="1">
    <citation type="journal article" date="2011" name="Proc. Natl. Acad. Sci. U.S.A.">
        <title>Obligate biotrophy features unraveled by the genomic analysis of rust fungi.</title>
        <authorList>
            <person name="Duplessis S."/>
            <person name="Cuomo C.A."/>
            <person name="Lin Y.-C."/>
            <person name="Aerts A."/>
            <person name="Tisserant E."/>
            <person name="Veneault-Fourrey C."/>
            <person name="Joly D.L."/>
            <person name="Hacquard S."/>
            <person name="Amselem J."/>
            <person name="Cantarel B.L."/>
            <person name="Chiu R."/>
            <person name="Coutinho P.M."/>
            <person name="Feau N."/>
            <person name="Field M."/>
            <person name="Frey P."/>
            <person name="Gelhaye E."/>
            <person name="Goldberg J."/>
            <person name="Grabherr M.G."/>
            <person name="Kodira C.D."/>
            <person name="Kohler A."/>
            <person name="Kuees U."/>
            <person name="Lindquist E.A."/>
            <person name="Lucas S.M."/>
            <person name="Mago R."/>
            <person name="Mauceli E."/>
            <person name="Morin E."/>
            <person name="Murat C."/>
            <person name="Pangilinan J.L."/>
            <person name="Park R."/>
            <person name="Pearson M."/>
            <person name="Quesneville H."/>
            <person name="Rouhier N."/>
            <person name="Sakthikumar S."/>
            <person name="Salamov A.A."/>
            <person name="Schmutz J."/>
            <person name="Selles B."/>
            <person name="Shapiro H."/>
            <person name="Tanguay P."/>
            <person name="Tuskan G.A."/>
            <person name="Henrissat B."/>
            <person name="Van de Peer Y."/>
            <person name="Rouze P."/>
            <person name="Ellis J.G."/>
            <person name="Dodds P.N."/>
            <person name="Schein J.E."/>
            <person name="Zhong S."/>
            <person name="Hamelin R.C."/>
            <person name="Grigoriev I.V."/>
            <person name="Szabo L.J."/>
            <person name="Martin F."/>
        </authorList>
    </citation>
    <scope>NUCLEOTIDE SEQUENCE [LARGE SCALE GENOMIC DNA]</scope>
    <source>
        <strain evidence="6">98AG31 / pathotype 3-4-7</strain>
    </source>
</reference>
<dbReference type="EMBL" id="GL883117">
    <property type="protein sequence ID" value="EGG04673.1"/>
    <property type="molecule type" value="Genomic_DNA"/>
</dbReference>
<dbReference type="GO" id="GO:0008810">
    <property type="term" value="F:cellulase activity"/>
    <property type="evidence" value="ECO:0007669"/>
    <property type="project" value="InterPro"/>
</dbReference>
<dbReference type="RefSeq" id="XP_007412112.1">
    <property type="nucleotide sequence ID" value="XM_007412050.1"/>
</dbReference>
<name>F4RSL3_MELLP</name>
<dbReference type="Proteomes" id="UP000001072">
    <property type="component" value="Unassembled WGS sequence"/>
</dbReference>
<dbReference type="STRING" id="747676.F4RSL3"/>
<evidence type="ECO:0000313" key="5">
    <source>
        <dbReference type="EMBL" id="EGG04673.1"/>
    </source>
</evidence>
<sequence>MRTSIFLQLLPTLLVGIAFFFPQTASRPSALASTLISSGREQLNKLAKRKWTFLSYKQPFAGNEDATLIPPWYILYNMIYNRKKTIGLEETVLYGTNGTTVHWGNYLKIAKVDSTSNVPKSYSFLGMTSDLNNRIKDYSSIPASYKWSRRNRKAGFKGNVCFDFVVSNGPNKKSDHELMLWLEWEGGQGPIGTGDATMRIKNLYGQDWTLYQGMNTDINVPVRSLVPDTPYKNFFAGDMKDWLMKLVEAKIFRDDAYLFTANLGMEAFWGESIFSAHSSLQLLWDGNHHQSGYMPPSYQTPTPGSVVPGYENTR</sequence>
<dbReference type="Gene3D" id="2.60.120.180">
    <property type="match status" value="1"/>
</dbReference>
<evidence type="ECO:0000256" key="1">
    <source>
        <dbReference type="ARBA" id="ARBA00005519"/>
    </source>
</evidence>
<keyword evidence="2" id="KW-0624">Polysaccharide degradation</keyword>